<feature type="region of interest" description="Disordered" evidence="1">
    <location>
        <begin position="756"/>
        <end position="775"/>
    </location>
</feature>
<dbReference type="Proteomes" id="UP000769528">
    <property type="component" value="Unassembled WGS sequence"/>
</dbReference>
<reference evidence="2" key="1">
    <citation type="journal article" date="2021" name="Open Biol.">
        <title>Shared evolutionary footprints suggest mitochondrial oxidative damage underlies multiple complex I losses in fungi.</title>
        <authorList>
            <person name="Schikora-Tamarit M.A."/>
            <person name="Marcet-Houben M."/>
            <person name="Nosek J."/>
            <person name="Gabaldon T."/>
        </authorList>
    </citation>
    <scope>NUCLEOTIDE SEQUENCE</scope>
    <source>
        <strain evidence="2">CBS6341</strain>
    </source>
</reference>
<feature type="compositionally biased region" description="Basic residues" evidence="1">
    <location>
        <begin position="714"/>
        <end position="723"/>
    </location>
</feature>
<name>A0A9P8PS19_9ASCO</name>
<evidence type="ECO:0000256" key="1">
    <source>
        <dbReference type="SAM" id="MobiDB-lite"/>
    </source>
</evidence>
<dbReference type="InterPro" id="IPR012491">
    <property type="entry name" value="Red1/Rec10"/>
</dbReference>
<evidence type="ECO:0000313" key="3">
    <source>
        <dbReference type="Proteomes" id="UP000769528"/>
    </source>
</evidence>
<dbReference type="AlphaFoldDB" id="A0A9P8PS19"/>
<accession>A0A9P8PS19</accession>
<gene>
    <name evidence="2" type="ORF">WICMUC_001797</name>
</gene>
<sequence length="947" mass="107606">MIDNSKRYTEDLMFLSNFDALCNSINGEINPYVFEIVLKIGVIFKDPLDDNYWFTLINSNDYGAPFDRLHMIDFLIDQILAQTDNSWKASCLLCILIQDYTSIRPSVVKKILQKMPNAFGSMFFKIKDYTNCCYIIELLSQLNNKDLISTIFGVHNKIIINSFPYGCFANDVNCYNYLSKFFVNENEIFQFKSMEVEDSLKIDSVSPLNFVEILRNNLLILIEYNEFYTPIQIQLSTIRNFQHSDNKIRFHLSQPAKHVLSNVKLPELATINLSFHSKEQCDKLTKALGSIFHQIMMSTPRKISVVTNFIALNSVADDESNEPTNIEETESLFNSPLNLHTTKDTSVSHNKLEKPTRPFSEIMAKSIKDTSRGNGNDGFLTSSFVPIVSSQLINPRQVEINSENDEIVFSSEDRENNNGTLDHSNLKEFVDETKIEKPEPVKEKPIIQNRITRSKSITSELQELNKLAERSKPNTKIKDIWDFNSSDKEELPKTVKSKAMKLLPEKSKLKNHSIKESSAKSKQKKAIITGNSTLKGNNELLPSLLQPNETKDVVVPISSKQTATRKPRGRLPRVPVKSKFFNQPQNRDVSNPELSTAKLSTPSVNFGKIANTKILDGKTTSSNKGKIAGPIDKDSDITVTATTTIENLNIKSSTDIYNDEYEGLTSPVIHAQTRASSRAISKLKPINDEKTKPSIQDDDESYKPTQIEIETKSHVQKRPKRKLRQVEPNYEQSDKERISPMSKKSKPVESLSQIFNDKQSDKGKSSENLGNDDLQSIKLKSVDNVEKKKMDEPIDISKSVEKNLVTTDNLLLSNGNNNLISPSKINLNQIDIPTNIINPIIEPNFTKNSLLTEAYTNTLQRQIFESINKFSINLISKIQLINKEINKKIVNDLTNKYEILFKELNTNFSKDVGEMVELIDDVKGILHLDENEIVKYIQEKKFITSSK</sequence>
<dbReference type="EMBL" id="JAEUBF010000544">
    <property type="protein sequence ID" value="KAH3677216.1"/>
    <property type="molecule type" value="Genomic_DNA"/>
</dbReference>
<organism evidence="2 3">
    <name type="scientific">Wickerhamomyces mucosus</name>
    <dbReference type="NCBI Taxonomy" id="1378264"/>
    <lineage>
        <taxon>Eukaryota</taxon>
        <taxon>Fungi</taxon>
        <taxon>Dikarya</taxon>
        <taxon>Ascomycota</taxon>
        <taxon>Saccharomycotina</taxon>
        <taxon>Saccharomycetes</taxon>
        <taxon>Phaffomycetales</taxon>
        <taxon>Wickerhamomycetaceae</taxon>
        <taxon>Wickerhamomyces</taxon>
    </lineage>
</organism>
<reference evidence="2" key="2">
    <citation type="submission" date="2021-01" db="EMBL/GenBank/DDBJ databases">
        <authorList>
            <person name="Schikora-Tamarit M.A."/>
        </authorList>
    </citation>
    <scope>NUCLEOTIDE SEQUENCE</scope>
    <source>
        <strain evidence="2">CBS6341</strain>
    </source>
</reference>
<dbReference type="GO" id="GO:0007131">
    <property type="term" value="P:reciprocal meiotic recombination"/>
    <property type="evidence" value="ECO:0007669"/>
    <property type="project" value="InterPro"/>
</dbReference>
<keyword evidence="3" id="KW-1185">Reference proteome</keyword>
<protein>
    <submittedName>
        <fullName evidence="2">Uncharacterized protein</fullName>
    </submittedName>
</protein>
<feature type="region of interest" description="Disordered" evidence="1">
    <location>
        <begin position="673"/>
        <end position="750"/>
    </location>
</feature>
<dbReference type="Pfam" id="PF07964">
    <property type="entry name" value="Red1"/>
    <property type="match status" value="1"/>
</dbReference>
<evidence type="ECO:0000313" key="2">
    <source>
        <dbReference type="EMBL" id="KAH3677216.1"/>
    </source>
</evidence>
<dbReference type="OrthoDB" id="3980800at2759"/>
<comment type="caution">
    <text evidence="2">The sequence shown here is derived from an EMBL/GenBank/DDBJ whole genome shotgun (WGS) entry which is preliminary data.</text>
</comment>
<proteinExistence type="predicted"/>